<gene>
    <name evidence="1" type="ORF">MtrunA17_Chr6g0452851</name>
</gene>
<name>A0A396HDX3_MEDTR</name>
<dbReference type="Gramene" id="rna34261">
    <property type="protein sequence ID" value="RHN50014.1"/>
    <property type="gene ID" value="gene34261"/>
</dbReference>
<organism evidence="1 2">
    <name type="scientific">Medicago truncatula</name>
    <name type="common">Barrel medic</name>
    <name type="synonym">Medicago tribuloides</name>
    <dbReference type="NCBI Taxonomy" id="3880"/>
    <lineage>
        <taxon>Eukaryota</taxon>
        <taxon>Viridiplantae</taxon>
        <taxon>Streptophyta</taxon>
        <taxon>Embryophyta</taxon>
        <taxon>Tracheophyta</taxon>
        <taxon>Spermatophyta</taxon>
        <taxon>Magnoliopsida</taxon>
        <taxon>eudicotyledons</taxon>
        <taxon>Gunneridae</taxon>
        <taxon>Pentapetalae</taxon>
        <taxon>rosids</taxon>
        <taxon>fabids</taxon>
        <taxon>Fabales</taxon>
        <taxon>Fabaceae</taxon>
        <taxon>Papilionoideae</taxon>
        <taxon>50 kb inversion clade</taxon>
        <taxon>NPAAA clade</taxon>
        <taxon>Hologalegina</taxon>
        <taxon>IRL clade</taxon>
        <taxon>Trifolieae</taxon>
        <taxon>Medicago</taxon>
    </lineage>
</organism>
<sequence length="74" mass="8742">MNYNNLLKLHSVDYSTLPWFTVILTIHLNIKHVIINNEIVVHTCQNGDEHDSDVHEEVEYKQKVQVYVLLQLEL</sequence>
<accession>A0A396HDX3</accession>
<proteinExistence type="predicted"/>
<evidence type="ECO:0000313" key="1">
    <source>
        <dbReference type="EMBL" id="RHN50014.1"/>
    </source>
</evidence>
<comment type="caution">
    <text evidence="1">The sequence shown here is derived from an EMBL/GenBank/DDBJ whole genome shotgun (WGS) entry which is preliminary data.</text>
</comment>
<reference evidence="2" key="1">
    <citation type="journal article" date="2018" name="Nat. Plants">
        <title>Whole-genome landscape of Medicago truncatula symbiotic genes.</title>
        <authorList>
            <person name="Pecrix Y."/>
            <person name="Staton S.E."/>
            <person name="Sallet E."/>
            <person name="Lelandais-Briere C."/>
            <person name="Moreau S."/>
            <person name="Carrere S."/>
            <person name="Blein T."/>
            <person name="Jardinaud M.F."/>
            <person name="Latrasse D."/>
            <person name="Zouine M."/>
            <person name="Zahm M."/>
            <person name="Kreplak J."/>
            <person name="Mayjonade B."/>
            <person name="Satge C."/>
            <person name="Perez M."/>
            <person name="Cauet S."/>
            <person name="Marande W."/>
            <person name="Chantry-Darmon C."/>
            <person name="Lopez-Roques C."/>
            <person name="Bouchez O."/>
            <person name="Berard A."/>
            <person name="Debelle F."/>
            <person name="Munos S."/>
            <person name="Bendahmane A."/>
            <person name="Berges H."/>
            <person name="Niebel A."/>
            <person name="Buitink J."/>
            <person name="Frugier F."/>
            <person name="Benhamed M."/>
            <person name="Crespi M."/>
            <person name="Gouzy J."/>
            <person name="Gamas P."/>
        </authorList>
    </citation>
    <scope>NUCLEOTIDE SEQUENCE [LARGE SCALE GENOMIC DNA]</scope>
    <source>
        <strain evidence="2">cv. Jemalong A17</strain>
    </source>
</reference>
<dbReference type="EMBL" id="PSQE01000006">
    <property type="protein sequence ID" value="RHN50014.1"/>
    <property type="molecule type" value="Genomic_DNA"/>
</dbReference>
<dbReference type="AlphaFoldDB" id="A0A396HDX3"/>
<dbReference type="Proteomes" id="UP000265566">
    <property type="component" value="Chromosome 6"/>
</dbReference>
<protein>
    <submittedName>
        <fullName evidence="1">Uncharacterized protein</fullName>
    </submittedName>
</protein>
<evidence type="ECO:0000313" key="2">
    <source>
        <dbReference type="Proteomes" id="UP000265566"/>
    </source>
</evidence>